<evidence type="ECO:0000313" key="4">
    <source>
        <dbReference type="EMBL" id="TQL95768.1"/>
    </source>
</evidence>
<dbReference type="Pfam" id="PF00583">
    <property type="entry name" value="Acetyltransf_1"/>
    <property type="match status" value="1"/>
</dbReference>
<evidence type="ECO:0000256" key="1">
    <source>
        <dbReference type="ARBA" id="ARBA00022679"/>
    </source>
</evidence>
<protein>
    <submittedName>
        <fullName evidence="4">Ribosomal protein S18 acetylase RimI-like enzyme</fullName>
    </submittedName>
</protein>
<proteinExistence type="predicted"/>
<dbReference type="RefSeq" id="WP_141954243.1">
    <property type="nucleotide sequence ID" value="NZ_VFOZ01000001.1"/>
</dbReference>
<evidence type="ECO:0000256" key="2">
    <source>
        <dbReference type="ARBA" id="ARBA00023315"/>
    </source>
</evidence>
<accession>A0A543CF90</accession>
<dbReference type="GO" id="GO:0016747">
    <property type="term" value="F:acyltransferase activity, transferring groups other than amino-acyl groups"/>
    <property type="evidence" value="ECO:0007669"/>
    <property type="project" value="InterPro"/>
</dbReference>
<name>A0A543CF90_9ACTN</name>
<dbReference type="InterPro" id="IPR016181">
    <property type="entry name" value="Acyl_CoA_acyltransferase"/>
</dbReference>
<dbReference type="OrthoDB" id="5243104at2"/>
<evidence type="ECO:0000259" key="3">
    <source>
        <dbReference type="PROSITE" id="PS51186"/>
    </source>
</evidence>
<keyword evidence="4" id="KW-0689">Ribosomal protein</keyword>
<gene>
    <name evidence="4" type="ORF">FB559_1276</name>
</gene>
<dbReference type="PANTHER" id="PTHR43877">
    <property type="entry name" value="AMINOALKYLPHOSPHONATE N-ACETYLTRANSFERASE-RELATED-RELATED"/>
    <property type="match status" value="1"/>
</dbReference>
<dbReference type="InterPro" id="IPR000182">
    <property type="entry name" value="GNAT_dom"/>
</dbReference>
<dbReference type="InterPro" id="IPR050832">
    <property type="entry name" value="Bact_Acetyltransf"/>
</dbReference>
<dbReference type="CDD" id="cd04301">
    <property type="entry name" value="NAT_SF"/>
    <property type="match status" value="1"/>
</dbReference>
<dbReference type="Proteomes" id="UP000316096">
    <property type="component" value="Unassembled WGS sequence"/>
</dbReference>
<keyword evidence="4" id="KW-0687">Ribonucleoprotein</keyword>
<sequence>MPVRDATEADIPELVRLRALLFTDLGEVWGAPPAGDEWRDRCAAELTWQLRAGTMTVLVIDGDAGLAACGIGVIDQRLPGPYNPGGRVGHVFGVVTDPACRGRGHGRAIMEGLLSRFDEAGARRVDLNASPDGMSLYRRLGFTDHPDPTLSRKR</sequence>
<dbReference type="PROSITE" id="PS51186">
    <property type="entry name" value="GNAT"/>
    <property type="match status" value="1"/>
</dbReference>
<keyword evidence="2" id="KW-0012">Acyltransferase</keyword>
<keyword evidence="1" id="KW-0808">Transferase</keyword>
<dbReference type="GO" id="GO:0005840">
    <property type="term" value="C:ribosome"/>
    <property type="evidence" value="ECO:0007669"/>
    <property type="project" value="UniProtKB-KW"/>
</dbReference>
<dbReference type="Gene3D" id="3.40.630.30">
    <property type="match status" value="1"/>
</dbReference>
<dbReference type="EMBL" id="VFOZ01000001">
    <property type="protein sequence ID" value="TQL95768.1"/>
    <property type="molecule type" value="Genomic_DNA"/>
</dbReference>
<evidence type="ECO:0000313" key="5">
    <source>
        <dbReference type="Proteomes" id="UP000316096"/>
    </source>
</evidence>
<comment type="caution">
    <text evidence="4">The sequence shown here is derived from an EMBL/GenBank/DDBJ whole genome shotgun (WGS) entry which is preliminary data.</text>
</comment>
<dbReference type="AlphaFoldDB" id="A0A543CF90"/>
<dbReference type="SUPFAM" id="SSF55729">
    <property type="entry name" value="Acyl-CoA N-acyltransferases (Nat)"/>
    <property type="match status" value="1"/>
</dbReference>
<keyword evidence="5" id="KW-1185">Reference proteome</keyword>
<feature type="domain" description="N-acetyltransferase" evidence="3">
    <location>
        <begin position="1"/>
        <end position="154"/>
    </location>
</feature>
<reference evidence="4 5" key="1">
    <citation type="submission" date="2019-06" db="EMBL/GenBank/DDBJ databases">
        <title>Sequencing the genomes of 1000 actinobacteria strains.</title>
        <authorList>
            <person name="Klenk H.-P."/>
        </authorList>
    </citation>
    <scope>NUCLEOTIDE SEQUENCE [LARGE SCALE GENOMIC DNA]</scope>
    <source>
        <strain evidence="4 5">DSM 102200</strain>
    </source>
</reference>
<organism evidence="4 5">
    <name type="scientific">Actinoallomurus bryophytorum</name>
    <dbReference type="NCBI Taxonomy" id="1490222"/>
    <lineage>
        <taxon>Bacteria</taxon>
        <taxon>Bacillati</taxon>
        <taxon>Actinomycetota</taxon>
        <taxon>Actinomycetes</taxon>
        <taxon>Streptosporangiales</taxon>
        <taxon>Thermomonosporaceae</taxon>
        <taxon>Actinoallomurus</taxon>
    </lineage>
</organism>